<dbReference type="AlphaFoldDB" id="A0AAE0KWK4"/>
<keyword evidence="2" id="KW-1185">Reference proteome</keyword>
<gene>
    <name evidence="1" type="ORF">CYMTET_28071</name>
</gene>
<sequence>MGALPATQRRISVVIVHVITAFNDIRNASPGHEEDLPVMVENNRGIVMYMPPADEYGEHGFTNFTYCALSSTPCPLGAAARIDLRAGLCPVGVPAPSIDLRAGLCSVGMPAPSIDLRAGLCPVGVPAPSIDLRAGLCSVGVPAPSIDLRAGLCSVGVPAPSIDLRAGLGGHHRSAMPRGVAGRGIIGYEGALATRAGVLGSSYLLATQSGVHNSSEIAVKINVMPENDAPLAQDQVVTLTAERLQIELQAADIDPTLHPRPTIVNSVARYHEETKTAGFSTQYSKCGYCFTTQAGSEASAGCANVSQCNDNSYGIEQFFGPPDYFPLYGDSAQGWDFSEENSGLEYAVLEFADELYIDTVEVYLVGPLSTLPL</sequence>
<evidence type="ECO:0000313" key="1">
    <source>
        <dbReference type="EMBL" id="KAK3263105.1"/>
    </source>
</evidence>
<comment type="caution">
    <text evidence="1">The sequence shown here is derived from an EMBL/GenBank/DDBJ whole genome shotgun (WGS) entry which is preliminary data.</text>
</comment>
<protein>
    <submittedName>
        <fullName evidence="1">Uncharacterized protein</fullName>
    </submittedName>
</protein>
<accession>A0AAE0KWK4</accession>
<dbReference type="EMBL" id="LGRX02015710">
    <property type="protein sequence ID" value="KAK3263105.1"/>
    <property type="molecule type" value="Genomic_DNA"/>
</dbReference>
<reference evidence="1 2" key="1">
    <citation type="journal article" date="2015" name="Genome Biol. Evol.">
        <title>Comparative Genomics of a Bacterivorous Green Alga Reveals Evolutionary Causalities and Consequences of Phago-Mixotrophic Mode of Nutrition.</title>
        <authorList>
            <person name="Burns J.A."/>
            <person name="Paasch A."/>
            <person name="Narechania A."/>
            <person name="Kim E."/>
        </authorList>
    </citation>
    <scope>NUCLEOTIDE SEQUENCE [LARGE SCALE GENOMIC DNA]</scope>
    <source>
        <strain evidence="1 2">PLY_AMNH</strain>
    </source>
</reference>
<dbReference type="Proteomes" id="UP001190700">
    <property type="component" value="Unassembled WGS sequence"/>
</dbReference>
<organism evidence="1 2">
    <name type="scientific">Cymbomonas tetramitiformis</name>
    <dbReference type="NCBI Taxonomy" id="36881"/>
    <lineage>
        <taxon>Eukaryota</taxon>
        <taxon>Viridiplantae</taxon>
        <taxon>Chlorophyta</taxon>
        <taxon>Pyramimonadophyceae</taxon>
        <taxon>Pyramimonadales</taxon>
        <taxon>Pyramimonadaceae</taxon>
        <taxon>Cymbomonas</taxon>
    </lineage>
</organism>
<evidence type="ECO:0000313" key="2">
    <source>
        <dbReference type="Proteomes" id="UP001190700"/>
    </source>
</evidence>
<proteinExistence type="predicted"/>
<name>A0AAE0KWK4_9CHLO</name>